<sequence length="56" mass="6242">MTRRSSGIHAAWHFWYAVGFGGESGLRKLGLCGIHPLTQRYTTYGVKICCISFSYG</sequence>
<name>A0A2S3R323_VIBVL</name>
<gene>
    <name evidence="1" type="ORF">CRN52_11150</name>
</gene>
<organism evidence="1 2">
    <name type="scientific">Vibrio vulnificus</name>
    <dbReference type="NCBI Taxonomy" id="672"/>
    <lineage>
        <taxon>Bacteria</taxon>
        <taxon>Pseudomonadati</taxon>
        <taxon>Pseudomonadota</taxon>
        <taxon>Gammaproteobacteria</taxon>
        <taxon>Vibrionales</taxon>
        <taxon>Vibrionaceae</taxon>
        <taxon>Vibrio</taxon>
    </lineage>
</organism>
<dbReference type="Proteomes" id="UP000237466">
    <property type="component" value="Unassembled WGS sequence"/>
</dbReference>
<accession>A0A2S3R323</accession>
<evidence type="ECO:0000313" key="1">
    <source>
        <dbReference type="EMBL" id="POB48100.1"/>
    </source>
</evidence>
<evidence type="ECO:0000313" key="2">
    <source>
        <dbReference type="Proteomes" id="UP000237466"/>
    </source>
</evidence>
<reference evidence="1 2" key="1">
    <citation type="journal article" date="2018" name="Front. Microbiol.">
        <title>Phylogeny of Vibrio vulnificus from the Analysis of the Core-Genome: Implications for Intra-Species Taxonomy.</title>
        <authorList>
            <person name="Roig F.J."/>
            <person name="Gonzalez-Candelas F."/>
            <person name="Sanjuan E."/>
            <person name="Fouz B."/>
            <person name="Feil E.J."/>
            <person name="Llorens C."/>
            <person name="Baker-Austin C."/>
            <person name="Oliver J.D."/>
            <person name="Danin-Poleg Y."/>
            <person name="Gibas C.J."/>
            <person name="Kashi Y."/>
            <person name="Gulig P.A."/>
            <person name="Morrison S.S."/>
            <person name="Amaro C."/>
        </authorList>
    </citation>
    <scope>NUCLEOTIDE SEQUENCE [LARGE SCALE GENOMIC DNA]</scope>
    <source>
        <strain evidence="1 2">CECT4608</strain>
    </source>
</reference>
<proteinExistence type="predicted"/>
<dbReference type="AlphaFoldDB" id="A0A2S3R323"/>
<protein>
    <submittedName>
        <fullName evidence="1">DUF3265 domain-containing protein</fullName>
    </submittedName>
</protein>
<dbReference type="EMBL" id="PDGH01000085">
    <property type="protein sequence ID" value="POB48100.1"/>
    <property type="molecule type" value="Genomic_DNA"/>
</dbReference>
<comment type="caution">
    <text evidence="1">The sequence shown here is derived from an EMBL/GenBank/DDBJ whole genome shotgun (WGS) entry which is preliminary data.</text>
</comment>